<reference evidence="1 2" key="1">
    <citation type="journal article" date="2016" name="Nat. Commun.">
        <title>Thousands of microbial genomes shed light on interconnected biogeochemical processes in an aquifer system.</title>
        <authorList>
            <person name="Anantharaman K."/>
            <person name="Brown C.T."/>
            <person name="Hug L.A."/>
            <person name="Sharon I."/>
            <person name="Castelle C.J."/>
            <person name="Probst A.J."/>
            <person name="Thomas B.C."/>
            <person name="Singh A."/>
            <person name="Wilkins M.J."/>
            <person name="Karaoz U."/>
            <person name="Brodie E.L."/>
            <person name="Williams K.H."/>
            <person name="Hubbard S.S."/>
            <person name="Banfield J.F."/>
        </authorList>
    </citation>
    <scope>NUCLEOTIDE SEQUENCE [LARGE SCALE GENOMIC DNA]</scope>
</reference>
<organism evidence="1 2">
    <name type="scientific">Candidatus Kaiserbacteria bacterium RIFCSPHIGHO2_01_FULL_54_36b</name>
    <dbReference type="NCBI Taxonomy" id="1798483"/>
    <lineage>
        <taxon>Bacteria</taxon>
        <taxon>Candidatus Kaiseribacteriota</taxon>
    </lineage>
</organism>
<gene>
    <name evidence="1" type="ORF">A2704_06815</name>
</gene>
<accession>A0A1F6CLR1</accession>
<comment type="caution">
    <text evidence="1">The sequence shown here is derived from an EMBL/GenBank/DDBJ whole genome shotgun (WGS) entry which is preliminary data.</text>
</comment>
<dbReference type="EMBL" id="MFKW01000066">
    <property type="protein sequence ID" value="OGG49772.1"/>
    <property type="molecule type" value="Genomic_DNA"/>
</dbReference>
<proteinExistence type="predicted"/>
<name>A0A1F6CLR1_9BACT</name>
<dbReference type="AlphaFoldDB" id="A0A1F6CLR1"/>
<sequence>MTEERVMQIWFTTKTTYTIADLRKLVSEEGVGYDPDFTSSARLVWSRGDRLLEGPDAKPIETDEVRWSTRAYARDHFAAGPVWLTAWSGFSYQLEQIELDDPVHPGRQRWCYEGAEHGFLQQNLLPPMPETEILSVSGTYGTFTGPDALEKYSRVKNGWAAIWWPIYSGLQGRVLPHTNGWGGSAFIAEMWRLHNGLHPKSDGKLLPFDPTEPNKLCRAILEAAVAALETSEKPNS</sequence>
<dbReference type="Proteomes" id="UP000176445">
    <property type="component" value="Unassembled WGS sequence"/>
</dbReference>
<protein>
    <submittedName>
        <fullName evidence="1">Uncharacterized protein</fullName>
    </submittedName>
</protein>
<evidence type="ECO:0000313" key="2">
    <source>
        <dbReference type="Proteomes" id="UP000176445"/>
    </source>
</evidence>
<evidence type="ECO:0000313" key="1">
    <source>
        <dbReference type="EMBL" id="OGG49772.1"/>
    </source>
</evidence>